<evidence type="ECO:0000313" key="3">
    <source>
        <dbReference type="Proteomes" id="UP000181936"/>
    </source>
</evidence>
<dbReference type="RefSeq" id="WP_072581085.1">
    <property type="nucleotide sequence ID" value="NZ_CP016020.1"/>
</dbReference>
<organism evidence="2 3">
    <name type="scientific">Bacillus weihaiensis</name>
    <dbReference type="NCBI Taxonomy" id="1547283"/>
    <lineage>
        <taxon>Bacteria</taxon>
        <taxon>Bacillati</taxon>
        <taxon>Bacillota</taxon>
        <taxon>Bacilli</taxon>
        <taxon>Bacillales</taxon>
        <taxon>Bacillaceae</taxon>
        <taxon>Bacillus</taxon>
    </lineage>
</organism>
<evidence type="ECO:0000313" key="2">
    <source>
        <dbReference type="EMBL" id="APH06285.1"/>
    </source>
</evidence>
<dbReference type="AlphaFoldDB" id="A0A1L3MVA3"/>
<dbReference type="GO" id="GO:0004029">
    <property type="term" value="F:aldehyde dehydrogenase (NAD+) activity"/>
    <property type="evidence" value="ECO:0007669"/>
    <property type="project" value="TreeGrafter"/>
</dbReference>
<proteinExistence type="predicted"/>
<dbReference type="EMBL" id="CP016020">
    <property type="protein sequence ID" value="APH06285.1"/>
    <property type="molecule type" value="Genomic_DNA"/>
</dbReference>
<dbReference type="Gene3D" id="3.40.50.720">
    <property type="entry name" value="NAD(P)-binding Rossmann-like Domain"/>
    <property type="match status" value="1"/>
</dbReference>
<dbReference type="SUPFAM" id="SSF51735">
    <property type="entry name" value="NAD(P)-binding Rossmann-fold domains"/>
    <property type="match status" value="1"/>
</dbReference>
<dbReference type="OrthoDB" id="112777at2"/>
<dbReference type="PANTHER" id="PTHR48079:SF6">
    <property type="entry name" value="NAD(P)-BINDING DOMAIN-CONTAINING PROTEIN-RELATED"/>
    <property type="match status" value="1"/>
</dbReference>
<protein>
    <submittedName>
        <fullName evidence="2">Short chain dehydrogenase</fullName>
    </submittedName>
</protein>
<dbReference type="InterPro" id="IPR036291">
    <property type="entry name" value="NAD(P)-bd_dom_sf"/>
</dbReference>
<dbReference type="GO" id="GO:0005737">
    <property type="term" value="C:cytoplasm"/>
    <property type="evidence" value="ECO:0007669"/>
    <property type="project" value="TreeGrafter"/>
</dbReference>
<dbReference type="Pfam" id="PF13460">
    <property type="entry name" value="NAD_binding_10"/>
    <property type="match status" value="1"/>
</dbReference>
<dbReference type="InterPro" id="IPR051783">
    <property type="entry name" value="NAD(P)-dependent_oxidoreduct"/>
</dbReference>
<name>A0A1L3MVA3_9BACI</name>
<accession>A0A1L3MVA3</accession>
<dbReference type="InterPro" id="IPR016040">
    <property type="entry name" value="NAD(P)-bd_dom"/>
</dbReference>
<gene>
    <name evidence="2" type="ORF">A9C19_16980</name>
</gene>
<dbReference type="Proteomes" id="UP000181936">
    <property type="component" value="Chromosome"/>
</dbReference>
<evidence type="ECO:0000259" key="1">
    <source>
        <dbReference type="Pfam" id="PF13460"/>
    </source>
</evidence>
<dbReference type="KEGG" id="bwh:A9C19_16980"/>
<dbReference type="STRING" id="1547283.A9C19_16980"/>
<sequence length="313" mass="35323">MNNVLVLGATGGMGSALTYELAKRGVHTIAFARNKQKLEEFFHAEALVTIQAGDVFNEVELNEAMKKVDIVFHAVNLPYEEWADKLEDVMDRILQGCERNGAKLAIVDNIYAYGTNNNQNPLTETATKQPQTKKGKVRLRLQQKALNSNVPVVIAHFPDFYGPNAANTGMHYMLQNMVRNKRAMFVGSQTIPREYIYTLDGAKALIELAYTESAYGQCWNIPGARAISGEEVIHIVKEITGYTKKVSTVSKNMVRFIGLFDKSMREYVEMYELNDNPIFLDGQKYQREIGDVPKTPYEEGLKHTLTIMEAKKE</sequence>
<keyword evidence="3" id="KW-1185">Reference proteome</keyword>
<feature type="domain" description="NAD(P)-binding" evidence="1">
    <location>
        <begin position="8"/>
        <end position="114"/>
    </location>
</feature>
<dbReference type="PANTHER" id="PTHR48079">
    <property type="entry name" value="PROTEIN YEEZ"/>
    <property type="match status" value="1"/>
</dbReference>
<reference evidence="2 3" key="1">
    <citation type="journal article" date="2016" name="Sci. Rep.">
        <title>Complete genome sequence and transcriptomic analysis of a novel marine strain Bacillus weihaiensis reveals the mechanism of brown algae degradation.</title>
        <authorList>
            <person name="Zhu Y."/>
            <person name="Chen P."/>
            <person name="Bao Y."/>
            <person name="Men Y."/>
            <person name="Zeng Y."/>
            <person name="Yang J."/>
            <person name="Sun J."/>
            <person name="Sun Y."/>
        </authorList>
    </citation>
    <scope>NUCLEOTIDE SEQUENCE [LARGE SCALE GENOMIC DNA]</scope>
    <source>
        <strain evidence="2 3">Alg07</strain>
    </source>
</reference>